<organism evidence="1 2">
    <name type="scientific">Microbacterium sediminicola</name>
    <dbReference type="NCBI Taxonomy" id="415210"/>
    <lineage>
        <taxon>Bacteria</taxon>
        <taxon>Bacillati</taxon>
        <taxon>Actinomycetota</taxon>
        <taxon>Actinomycetes</taxon>
        <taxon>Micrococcales</taxon>
        <taxon>Microbacteriaceae</taxon>
        <taxon>Microbacterium</taxon>
    </lineage>
</organism>
<accession>A0ABN2HNY2</accession>
<name>A0ABN2HNY2_9MICO</name>
<keyword evidence="2" id="KW-1185">Reference proteome</keyword>
<evidence type="ECO:0000313" key="2">
    <source>
        <dbReference type="Proteomes" id="UP001501690"/>
    </source>
</evidence>
<proteinExistence type="predicted"/>
<gene>
    <name evidence="1" type="ORF">GCM10009808_04900</name>
</gene>
<dbReference type="Proteomes" id="UP001501690">
    <property type="component" value="Unassembled WGS sequence"/>
</dbReference>
<reference evidence="1 2" key="1">
    <citation type="journal article" date="2019" name="Int. J. Syst. Evol. Microbiol.">
        <title>The Global Catalogue of Microorganisms (GCM) 10K type strain sequencing project: providing services to taxonomists for standard genome sequencing and annotation.</title>
        <authorList>
            <consortium name="The Broad Institute Genomics Platform"/>
            <consortium name="The Broad Institute Genome Sequencing Center for Infectious Disease"/>
            <person name="Wu L."/>
            <person name="Ma J."/>
        </authorList>
    </citation>
    <scope>NUCLEOTIDE SEQUENCE [LARGE SCALE GENOMIC DNA]</scope>
    <source>
        <strain evidence="1 2">JCM 15577</strain>
    </source>
</reference>
<evidence type="ECO:0000313" key="1">
    <source>
        <dbReference type="EMBL" id="GAA1690977.1"/>
    </source>
</evidence>
<dbReference type="EMBL" id="BAAAPL010000001">
    <property type="protein sequence ID" value="GAA1690977.1"/>
    <property type="molecule type" value="Genomic_DNA"/>
</dbReference>
<protein>
    <submittedName>
        <fullName evidence="1">Uncharacterized protein</fullName>
    </submittedName>
</protein>
<sequence>MRWVARALLVVRLLGRYLNSQTEVERIRDLCRRAASEHVERTHSPTPRARARRYSSDEIDEIVAMYHQLRNTHEVARELGGVTNYRAQVPVGARRTDRPPQE</sequence>
<comment type="caution">
    <text evidence="1">The sequence shown here is derived from an EMBL/GenBank/DDBJ whole genome shotgun (WGS) entry which is preliminary data.</text>
</comment>